<dbReference type="InterPro" id="IPR046335">
    <property type="entry name" value="LacI/GalR-like_sensor"/>
</dbReference>
<gene>
    <name evidence="5" type="ORF">J2X20_000053</name>
</gene>
<dbReference type="SUPFAM" id="SSF47413">
    <property type="entry name" value="lambda repressor-like DNA-binding domains"/>
    <property type="match status" value="1"/>
</dbReference>
<organism evidence="5 6">
    <name type="scientific">Roseateles saccharophilus</name>
    <name type="common">Pseudomonas saccharophila</name>
    <dbReference type="NCBI Taxonomy" id="304"/>
    <lineage>
        <taxon>Bacteria</taxon>
        <taxon>Pseudomonadati</taxon>
        <taxon>Pseudomonadota</taxon>
        <taxon>Betaproteobacteria</taxon>
        <taxon>Burkholderiales</taxon>
        <taxon>Sphaerotilaceae</taxon>
        <taxon>Roseateles</taxon>
    </lineage>
</organism>
<dbReference type="RefSeq" id="WP_310259151.1">
    <property type="nucleotide sequence ID" value="NZ_JAVDXU010000001.1"/>
</dbReference>
<dbReference type="CDD" id="cd01392">
    <property type="entry name" value="HTH_LacI"/>
    <property type="match status" value="1"/>
</dbReference>
<accession>A0ABU1YEZ1</accession>
<protein>
    <submittedName>
        <fullName evidence="5">DNA-binding LacI/PurR family transcriptional regulator</fullName>
    </submittedName>
</protein>
<dbReference type="Proteomes" id="UP001180453">
    <property type="component" value="Unassembled WGS sequence"/>
</dbReference>
<comment type="caution">
    <text evidence="5">The sequence shown here is derived from an EMBL/GenBank/DDBJ whole genome shotgun (WGS) entry which is preliminary data.</text>
</comment>
<feature type="domain" description="HTH lacI-type" evidence="4">
    <location>
        <begin position="22"/>
        <end position="79"/>
    </location>
</feature>
<dbReference type="Pfam" id="PF00356">
    <property type="entry name" value="LacI"/>
    <property type="match status" value="1"/>
</dbReference>
<proteinExistence type="predicted"/>
<name>A0ABU1YEZ1_ROSSA</name>
<evidence type="ECO:0000313" key="5">
    <source>
        <dbReference type="EMBL" id="MDR7267424.1"/>
    </source>
</evidence>
<dbReference type="SUPFAM" id="SSF53822">
    <property type="entry name" value="Periplasmic binding protein-like I"/>
    <property type="match status" value="1"/>
</dbReference>
<dbReference type="InterPro" id="IPR010982">
    <property type="entry name" value="Lambda_DNA-bd_dom_sf"/>
</dbReference>
<dbReference type="InterPro" id="IPR028082">
    <property type="entry name" value="Peripla_BP_I"/>
</dbReference>
<evidence type="ECO:0000259" key="4">
    <source>
        <dbReference type="PROSITE" id="PS50932"/>
    </source>
</evidence>
<keyword evidence="3" id="KW-0804">Transcription</keyword>
<keyword evidence="1" id="KW-0805">Transcription regulation</keyword>
<dbReference type="SMART" id="SM00354">
    <property type="entry name" value="HTH_LACI"/>
    <property type="match status" value="1"/>
</dbReference>
<keyword evidence="2 5" id="KW-0238">DNA-binding</keyword>
<dbReference type="GO" id="GO:0003677">
    <property type="term" value="F:DNA binding"/>
    <property type="evidence" value="ECO:0007669"/>
    <property type="project" value="UniProtKB-KW"/>
</dbReference>
<dbReference type="PROSITE" id="PS50932">
    <property type="entry name" value="HTH_LACI_2"/>
    <property type="match status" value="1"/>
</dbReference>
<dbReference type="EMBL" id="JAVDXU010000001">
    <property type="protein sequence ID" value="MDR7267424.1"/>
    <property type="molecule type" value="Genomic_DNA"/>
</dbReference>
<evidence type="ECO:0000256" key="1">
    <source>
        <dbReference type="ARBA" id="ARBA00023015"/>
    </source>
</evidence>
<keyword evidence="6" id="KW-1185">Reference proteome</keyword>
<sequence>MPDSKPKPAEAPAKILRRSSLPTLADVAREAGVSKMAASSALNGGQNSARVSAETRERVLAAAQRLQYRPNANALALTSRRTNAIGFITTLMGKDPNAYFLEVFGGVIQGAMATQQTTAVFTLSSWDEAPTRIPALCDGRVDGLIVLAPRLEDDGQAWLPQHTPMVSVHASGSWRAGGVNFETDDEAGAYEMVRQMFALGHRRILHVGGPAGYPSADSRANGYLRAHADAGVALPPDHVLRVPFTTEGGREAMQAWLQRHRGQPLPEAVFGGSDAIAIGCMEALVARGLNVPRDISVVGFDHTLLARTLQMAAVRQPLHEMGHQAVEVLVQLIEASRRDEAYAGPSNIVLLPETVAGRTLTEARQAPLLIS</sequence>
<dbReference type="PROSITE" id="PS00356">
    <property type="entry name" value="HTH_LACI_1"/>
    <property type="match status" value="1"/>
</dbReference>
<reference evidence="5 6" key="1">
    <citation type="submission" date="2023-07" db="EMBL/GenBank/DDBJ databases">
        <title>Sorghum-associated microbial communities from plants grown in Nebraska, USA.</title>
        <authorList>
            <person name="Schachtman D."/>
        </authorList>
    </citation>
    <scope>NUCLEOTIDE SEQUENCE [LARGE SCALE GENOMIC DNA]</scope>
    <source>
        <strain evidence="5 6">BE314</strain>
    </source>
</reference>
<dbReference type="PANTHER" id="PTHR30146">
    <property type="entry name" value="LACI-RELATED TRANSCRIPTIONAL REPRESSOR"/>
    <property type="match status" value="1"/>
</dbReference>
<dbReference type="CDD" id="cd06267">
    <property type="entry name" value="PBP1_LacI_sugar_binding-like"/>
    <property type="match status" value="1"/>
</dbReference>
<evidence type="ECO:0000256" key="2">
    <source>
        <dbReference type="ARBA" id="ARBA00023125"/>
    </source>
</evidence>
<dbReference type="PANTHER" id="PTHR30146:SF109">
    <property type="entry name" value="HTH-TYPE TRANSCRIPTIONAL REGULATOR GALS"/>
    <property type="match status" value="1"/>
</dbReference>
<dbReference type="Gene3D" id="3.40.50.2300">
    <property type="match status" value="2"/>
</dbReference>
<dbReference type="Pfam" id="PF13377">
    <property type="entry name" value="Peripla_BP_3"/>
    <property type="match status" value="1"/>
</dbReference>
<evidence type="ECO:0000256" key="3">
    <source>
        <dbReference type="ARBA" id="ARBA00023163"/>
    </source>
</evidence>
<dbReference type="InterPro" id="IPR000843">
    <property type="entry name" value="HTH_LacI"/>
</dbReference>
<dbReference type="Gene3D" id="1.10.260.40">
    <property type="entry name" value="lambda repressor-like DNA-binding domains"/>
    <property type="match status" value="1"/>
</dbReference>
<evidence type="ECO:0000313" key="6">
    <source>
        <dbReference type="Proteomes" id="UP001180453"/>
    </source>
</evidence>